<dbReference type="Pfam" id="PF00179">
    <property type="entry name" value="UQ_con"/>
    <property type="match status" value="1"/>
</dbReference>
<keyword evidence="4 7" id="KW-0833">Ubl conjugation pathway</keyword>
<protein>
    <recommendedName>
        <fullName evidence="1">E2 ubiquitin-conjugating enzyme</fullName>
        <ecNumber evidence="1">2.3.2.23</ecNumber>
    </recommendedName>
</protein>
<dbReference type="PANTHER" id="PTHR24067">
    <property type="entry name" value="UBIQUITIN-CONJUGATING ENZYME E2"/>
    <property type="match status" value="1"/>
</dbReference>
<comment type="caution">
    <text evidence="10">The sequence shown here is derived from an EMBL/GenBank/DDBJ whole genome shotgun (WGS) entry which is preliminary data.</text>
</comment>
<sequence>MDSISPMALRKVTRELYMLESDPPEGISLILNEDSMTDIQAWIQGPEGTPYEGGCFRLRIQLSTDFPNSPPKCFFITKIFHPNVSKQGDVCVSALKKDWKKDMGIKDILVASDPVVKCLLIFPNPESALNEEAGRQLLERYDDYAKHARLMTSIHAKAIGQDIFATQEPDKTSTGATVSNSTNENHLSQDPTSKSILPKAGAGRNLPPPTGSLDVDTSSLEQASRILGATGELPSPLGRDSNESILSDSTLTSKTTSAQESAGTALSLKRKLPQEEKSAEQAGHSKHHPSGCSNRQTLQGLPTHQNQAPTWSSHSLKQLTNHIRHDTLKDKAHDSTFKPAIGSKPISNPKSLAENRKRSLRRL</sequence>
<keyword evidence="11" id="KW-1185">Reference proteome</keyword>
<dbReference type="AlphaFoldDB" id="A0A9P6MZR1"/>
<dbReference type="InterPro" id="IPR016135">
    <property type="entry name" value="UBQ-conjugating_enzyme/RWD"/>
</dbReference>
<keyword evidence="5 7" id="KW-0067">ATP-binding</keyword>
<dbReference type="SMART" id="SM00212">
    <property type="entry name" value="UBCc"/>
    <property type="match status" value="1"/>
</dbReference>
<organism evidence="10 11">
    <name type="scientific">Entomortierella chlamydospora</name>
    <dbReference type="NCBI Taxonomy" id="101097"/>
    <lineage>
        <taxon>Eukaryota</taxon>
        <taxon>Fungi</taxon>
        <taxon>Fungi incertae sedis</taxon>
        <taxon>Mucoromycota</taxon>
        <taxon>Mortierellomycotina</taxon>
        <taxon>Mortierellomycetes</taxon>
        <taxon>Mortierellales</taxon>
        <taxon>Mortierellaceae</taxon>
        <taxon>Entomortierella</taxon>
    </lineage>
</organism>
<evidence type="ECO:0000256" key="4">
    <source>
        <dbReference type="ARBA" id="ARBA00022786"/>
    </source>
</evidence>
<feature type="region of interest" description="Disordered" evidence="8">
    <location>
        <begin position="229"/>
        <end position="363"/>
    </location>
</feature>
<evidence type="ECO:0000256" key="2">
    <source>
        <dbReference type="ARBA" id="ARBA00022679"/>
    </source>
</evidence>
<evidence type="ECO:0000256" key="1">
    <source>
        <dbReference type="ARBA" id="ARBA00012486"/>
    </source>
</evidence>
<gene>
    <name evidence="10" type="ORF">BGZ80_007166</name>
</gene>
<dbReference type="Gene3D" id="3.10.110.10">
    <property type="entry name" value="Ubiquitin Conjugating Enzyme"/>
    <property type="match status" value="1"/>
</dbReference>
<accession>A0A9P6MZR1</accession>
<evidence type="ECO:0000256" key="7">
    <source>
        <dbReference type="RuleBase" id="RU362109"/>
    </source>
</evidence>
<feature type="compositionally biased region" description="Polar residues" evidence="8">
    <location>
        <begin position="172"/>
        <end position="195"/>
    </location>
</feature>
<name>A0A9P6MZR1_9FUNG</name>
<dbReference type="EMBL" id="JAAAID010000362">
    <property type="protein sequence ID" value="KAG0018441.1"/>
    <property type="molecule type" value="Genomic_DNA"/>
</dbReference>
<dbReference type="GO" id="GO:0005524">
    <property type="term" value="F:ATP binding"/>
    <property type="evidence" value="ECO:0007669"/>
    <property type="project" value="UniProtKB-UniRule"/>
</dbReference>
<feature type="compositionally biased region" description="Polar residues" evidence="8">
    <location>
        <begin position="291"/>
        <end position="321"/>
    </location>
</feature>
<dbReference type="SUPFAM" id="SSF54495">
    <property type="entry name" value="UBC-like"/>
    <property type="match status" value="1"/>
</dbReference>
<feature type="domain" description="UBC core" evidence="9">
    <location>
        <begin position="7"/>
        <end position="157"/>
    </location>
</feature>
<dbReference type="EC" id="2.3.2.23" evidence="1"/>
<dbReference type="OrthoDB" id="10069349at2759"/>
<comment type="similarity">
    <text evidence="7">Belongs to the ubiquitin-conjugating enzyme family.</text>
</comment>
<evidence type="ECO:0000256" key="6">
    <source>
        <dbReference type="PROSITE-ProRule" id="PRU10133"/>
    </source>
</evidence>
<dbReference type="CDD" id="cd23804">
    <property type="entry name" value="UBCc_UBE2S"/>
    <property type="match status" value="1"/>
</dbReference>
<evidence type="ECO:0000256" key="8">
    <source>
        <dbReference type="SAM" id="MobiDB-lite"/>
    </source>
</evidence>
<evidence type="ECO:0000256" key="3">
    <source>
        <dbReference type="ARBA" id="ARBA00022741"/>
    </source>
</evidence>
<dbReference type="InterPro" id="IPR050113">
    <property type="entry name" value="Ub_conjugating_enzyme"/>
</dbReference>
<evidence type="ECO:0000313" key="10">
    <source>
        <dbReference type="EMBL" id="KAG0018441.1"/>
    </source>
</evidence>
<dbReference type="PROSITE" id="PS00183">
    <property type="entry name" value="UBC_1"/>
    <property type="match status" value="1"/>
</dbReference>
<feature type="region of interest" description="Disordered" evidence="8">
    <location>
        <begin position="165"/>
        <end position="216"/>
    </location>
</feature>
<reference evidence="10" key="1">
    <citation type="journal article" date="2020" name="Fungal Divers.">
        <title>Resolving the Mortierellaceae phylogeny through synthesis of multi-gene phylogenetics and phylogenomics.</title>
        <authorList>
            <person name="Vandepol N."/>
            <person name="Liber J."/>
            <person name="Desiro A."/>
            <person name="Na H."/>
            <person name="Kennedy M."/>
            <person name="Barry K."/>
            <person name="Grigoriev I.V."/>
            <person name="Miller A.N."/>
            <person name="O'Donnell K."/>
            <person name="Stajich J.E."/>
            <person name="Bonito G."/>
        </authorList>
    </citation>
    <scope>NUCLEOTIDE SEQUENCE</scope>
    <source>
        <strain evidence="10">NRRL 2769</strain>
    </source>
</reference>
<keyword evidence="2" id="KW-0808">Transferase</keyword>
<dbReference type="InterPro" id="IPR000608">
    <property type="entry name" value="UBC"/>
</dbReference>
<feature type="compositionally biased region" description="Low complexity" evidence="8">
    <location>
        <begin position="244"/>
        <end position="257"/>
    </location>
</feature>
<dbReference type="Proteomes" id="UP000703661">
    <property type="component" value="Unassembled WGS sequence"/>
</dbReference>
<keyword evidence="3 7" id="KW-0547">Nucleotide-binding</keyword>
<evidence type="ECO:0000256" key="5">
    <source>
        <dbReference type="ARBA" id="ARBA00022840"/>
    </source>
</evidence>
<feature type="compositionally biased region" description="Basic and acidic residues" evidence="8">
    <location>
        <begin position="323"/>
        <end position="336"/>
    </location>
</feature>
<dbReference type="InterPro" id="IPR023313">
    <property type="entry name" value="UBQ-conjugating_AS"/>
</dbReference>
<feature type="active site" description="Glycyl thioester intermediate" evidence="6">
    <location>
        <position position="91"/>
    </location>
</feature>
<dbReference type="GO" id="GO:0061631">
    <property type="term" value="F:ubiquitin conjugating enzyme activity"/>
    <property type="evidence" value="ECO:0007669"/>
    <property type="project" value="UniProtKB-EC"/>
</dbReference>
<proteinExistence type="inferred from homology"/>
<evidence type="ECO:0000313" key="11">
    <source>
        <dbReference type="Proteomes" id="UP000703661"/>
    </source>
</evidence>
<dbReference type="PROSITE" id="PS50127">
    <property type="entry name" value="UBC_2"/>
    <property type="match status" value="1"/>
</dbReference>
<dbReference type="FunFam" id="3.10.110.10:FF:000031">
    <property type="entry name" value="Ubiquitin-conjugating enzyme E2 22"/>
    <property type="match status" value="1"/>
</dbReference>
<evidence type="ECO:0000259" key="9">
    <source>
        <dbReference type="PROSITE" id="PS50127"/>
    </source>
</evidence>